<protein>
    <submittedName>
        <fullName evidence="1">Uncharacterized protein</fullName>
    </submittedName>
</protein>
<evidence type="ECO:0000313" key="2">
    <source>
        <dbReference type="Proteomes" id="UP001243403"/>
    </source>
</evidence>
<gene>
    <name evidence="1" type="ORF">QLS65_05600</name>
</gene>
<keyword evidence="2" id="KW-1185">Reference proteome</keyword>
<accession>A0ABT6V800</accession>
<sequence length="150" mass="17491">MTGQKYLSSLFEILLRIQPTSKNIELFKEIENSFSNVEILNSFHQLKKSSRGDGLELEIMFFNEKFIHDIVFTSTTVDSITILTKSINMLYIETIYGEMFDLNGLKNKSDILKFTISYGGDMRSLEYQTDVKRFSEIHKIKNQMLNILIK</sequence>
<comment type="caution">
    <text evidence="1">The sequence shown here is derived from an EMBL/GenBank/DDBJ whole genome shotgun (WGS) entry which is preliminary data.</text>
</comment>
<dbReference type="EMBL" id="JASCRZ010000002">
    <property type="protein sequence ID" value="MDI5894357.1"/>
    <property type="molecule type" value="Genomic_DNA"/>
</dbReference>
<organism evidence="1 2">
    <name type="scientific">Flavobacterium algoritolerans</name>
    <dbReference type="NCBI Taxonomy" id="3041254"/>
    <lineage>
        <taxon>Bacteria</taxon>
        <taxon>Pseudomonadati</taxon>
        <taxon>Bacteroidota</taxon>
        <taxon>Flavobacteriia</taxon>
        <taxon>Flavobacteriales</taxon>
        <taxon>Flavobacteriaceae</taxon>
        <taxon>Flavobacterium</taxon>
    </lineage>
</organism>
<evidence type="ECO:0000313" key="1">
    <source>
        <dbReference type="EMBL" id="MDI5894357.1"/>
    </source>
</evidence>
<dbReference type="Proteomes" id="UP001243403">
    <property type="component" value="Unassembled WGS sequence"/>
</dbReference>
<name>A0ABT6V800_9FLAO</name>
<dbReference type="RefSeq" id="WP_282715813.1">
    <property type="nucleotide sequence ID" value="NZ_JASCRZ010000002.1"/>
</dbReference>
<reference evidence="1 2" key="1">
    <citation type="submission" date="2023-04" db="EMBL/GenBank/DDBJ databases">
        <title>Two novel species of Flavobacterium.</title>
        <authorList>
            <person name="Liu Q."/>
            <person name="Xin Y.-H."/>
        </authorList>
    </citation>
    <scope>NUCLEOTIDE SEQUENCE [LARGE SCALE GENOMIC DNA]</scope>
    <source>
        <strain evidence="1 2">LB1P51</strain>
    </source>
</reference>
<proteinExistence type="predicted"/>